<dbReference type="HAMAP" id="MF_01274">
    <property type="entry name" value="Pantothen_kinase_3"/>
    <property type="match status" value="1"/>
</dbReference>
<evidence type="ECO:0000256" key="6">
    <source>
        <dbReference type="ARBA" id="ARBA00022741"/>
    </source>
</evidence>
<evidence type="ECO:0000256" key="2">
    <source>
        <dbReference type="ARBA" id="ARBA00004496"/>
    </source>
</evidence>
<dbReference type="AlphaFoldDB" id="J9FJY0"/>
<dbReference type="Pfam" id="PF03309">
    <property type="entry name" value="Pan_kinase"/>
    <property type="match status" value="1"/>
</dbReference>
<dbReference type="GO" id="GO:0005737">
    <property type="term" value="C:cytoplasm"/>
    <property type="evidence" value="ECO:0007669"/>
    <property type="project" value="UniProtKB-SubCell"/>
</dbReference>
<dbReference type="CDD" id="cd24015">
    <property type="entry name" value="ASKHA_NBD_PanK-III"/>
    <property type="match status" value="1"/>
</dbReference>
<evidence type="ECO:0000256" key="10">
    <source>
        <dbReference type="ARBA" id="ARBA00022993"/>
    </source>
</evidence>
<keyword evidence="7 13" id="KW-0418">Kinase</keyword>
<dbReference type="SUPFAM" id="SSF53067">
    <property type="entry name" value="Actin-like ATPase domain"/>
    <property type="match status" value="2"/>
</dbReference>
<keyword evidence="4" id="KW-0963">Cytoplasm</keyword>
<dbReference type="GO" id="GO:0004594">
    <property type="term" value="F:pantothenate kinase activity"/>
    <property type="evidence" value="ECO:0007669"/>
    <property type="project" value="InterPro"/>
</dbReference>
<evidence type="ECO:0000256" key="4">
    <source>
        <dbReference type="ARBA" id="ARBA00022490"/>
    </source>
</evidence>
<comment type="caution">
    <text evidence="13">The sequence shown here is derived from an EMBL/GenBank/DDBJ whole genome shotgun (WGS) entry which is preliminary data.</text>
</comment>
<sequence length="259" mass="27244">MVLTVNIGNTHTCIGAYSESGNRLLSAKLSTATRRTADEYRLALRQLLSIEDLLSEPIDGAIIGSVVPSRTEYLLTALHSMTNCRVLTVGPGLKSGLAIRIDDPSQLGSEILCAAVGGLKLSQPPLVLLCADTALSMIAVDQRGSLVGGVILPSPQTAINSLVANTAQLPQIDLSSTGPAPSVLASSSAACLRAGGILGTAFMLDGLLSRFEKELGQCPTVIATGTLPQAILRTCHFPIHYEPSLILDGMFAIWKRNQR</sequence>
<dbReference type="InterPro" id="IPR043129">
    <property type="entry name" value="ATPase_NBD"/>
</dbReference>
<comment type="subunit">
    <text evidence="3">Homodimer.</text>
</comment>
<comment type="subcellular location">
    <subcellularLocation>
        <location evidence="2">Cytoplasm</location>
    </subcellularLocation>
</comment>
<dbReference type="PANTHER" id="PTHR34265:SF1">
    <property type="entry name" value="TYPE III PANTOTHENATE KINASE"/>
    <property type="match status" value="1"/>
</dbReference>
<proteinExistence type="inferred from homology"/>
<evidence type="ECO:0000256" key="3">
    <source>
        <dbReference type="ARBA" id="ARBA00011738"/>
    </source>
</evidence>
<dbReference type="Gene3D" id="3.30.420.40">
    <property type="match status" value="2"/>
</dbReference>
<evidence type="ECO:0000256" key="12">
    <source>
        <dbReference type="ARBA" id="ARBA00040883"/>
    </source>
</evidence>
<dbReference type="InterPro" id="IPR004619">
    <property type="entry name" value="Type_III_PanK"/>
</dbReference>
<organism evidence="13">
    <name type="scientific">gut metagenome</name>
    <dbReference type="NCBI Taxonomy" id="749906"/>
    <lineage>
        <taxon>unclassified sequences</taxon>
        <taxon>metagenomes</taxon>
        <taxon>organismal metagenomes</taxon>
    </lineage>
</organism>
<dbReference type="PANTHER" id="PTHR34265">
    <property type="entry name" value="TYPE III PANTOTHENATE KINASE"/>
    <property type="match status" value="1"/>
</dbReference>
<keyword evidence="8" id="KW-0067">ATP-binding</keyword>
<comment type="similarity">
    <text evidence="11">Belongs to the type III pantothenate kinase family.</text>
</comment>
<reference evidence="13" key="1">
    <citation type="journal article" date="2012" name="PLoS ONE">
        <title>Gene sets for utilization of primary and secondary nutrition supplies in the distal gut of endangered iberian lynx.</title>
        <authorList>
            <person name="Alcaide M."/>
            <person name="Messina E."/>
            <person name="Richter M."/>
            <person name="Bargiela R."/>
            <person name="Peplies J."/>
            <person name="Huws S.A."/>
            <person name="Newbold C.J."/>
            <person name="Golyshin P.N."/>
            <person name="Simon M.A."/>
            <person name="Lopez G."/>
            <person name="Yakimov M.M."/>
            <person name="Ferrer M."/>
        </authorList>
    </citation>
    <scope>NUCLEOTIDE SEQUENCE</scope>
</reference>
<keyword evidence="5" id="KW-0808">Transferase</keyword>
<protein>
    <recommendedName>
        <fullName evidence="12">Type III pantothenate kinase</fullName>
    </recommendedName>
</protein>
<evidence type="ECO:0000256" key="9">
    <source>
        <dbReference type="ARBA" id="ARBA00022958"/>
    </source>
</evidence>
<evidence type="ECO:0000256" key="7">
    <source>
        <dbReference type="ARBA" id="ARBA00022777"/>
    </source>
</evidence>
<dbReference type="EMBL" id="AMCI01009151">
    <property type="protein sequence ID" value="EJW89952.1"/>
    <property type="molecule type" value="Genomic_DNA"/>
</dbReference>
<dbReference type="GO" id="GO:0015937">
    <property type="term" value="P:coenzyme A biosynthetic process"/>
    <property type="evidence" value="ECO:0007669"/>
    <property type="project" value="UniProtKB-KW"/>
</dbReference>
<dbReference type="NCBIfam" id="TIGR00671">
    <property type="entry name" value="baf"/>
    <property type="match status" value="1"/>
</dbReference>
<keyword evidence="10" id="KW-0173">Coenzyme A biosynthesis</keyword>
<keyword evidence="9" id="KW-0630">Potassium</keyword>
<gene>
    <name evidence="13" type="ORF">EVA_21941</name>
</gene>
<name>J9FJY0_9ZZZZ</name>
<accession>J9FJY0</accession>
<evidence type="ECO:0000256" key="1">
    <source>
        <dbReference type="ARBA" id="ARBA00001958"/>
    </source>
</evidence>
<dbReference type="GO" id="GO:0005524">
    <property type="term" value="F:ATP binding"/>
    <property type="evidence" value="ECO:0007669"/>
    <property type="project" value="UniProtKB-KW"/>
</dbReference>
<evidence type="ECO:0000313" key="13">
    <source>
        <dbReference type="EMBL" id="EJW89952.1"/>
    </source>
</evidence>
<comment type="cofactor">
    <cofactor evidence="1">
        <name>K(+)</name>
        <dbReference type="ChEBI" id="CHEBI:29103"/>
    </cofactor>
</comment>
<keyword evidence="6" id="KW-0547">Nucleotide-binding</keyword>
<evidence type="ECO:0000256" key="5">
    <source>
        <dbReference type="ARBA" id="ARBA00022679"/>
    </source>
</evidence>
<evidence type="ECO:0000256" key="11">
    <source>
        <dbReference type="ARBA" id="ARBA00038036"/>
    </source>
</evidence>
<evidence type="ECO:0000256" key="8">
    <source>
        <dbReference type="ARBA" id="ARBA00022840"/>
    </source>
</evidence>